<name>A0AAV4PBT6_9ARAC</name>
<dbReference type="AlphaFoldDB" id="A0AAV4PBT6"/>
<dbReference type="Proteomes" id="UP001054837">
    <property type="component" value="Unassembled WGS sequence"/>
</dbReference>
<keyword evidence="3" id="KW-1185">Reference proteome</keyword>
<feature type="compositionally biased region" description="Basic and acidic residues" evidence="1">
    <location>
        <begin position="15"/>
        <end position="24"/>
    </location>
</feature>
<protein>
    <submittedName>
        <fullName evidence="2">Uncharacterized protein</fullName>
    </submittedName>
</protein>
<accession>A0AAV4PBT6</accession>
<dbReference type="EMBL" id="BPLQ01002464">
    <property type="protein sequence ID" value="GIX93146.1"/>
    <property type="molecule type" value="Genomic_DNA"/>
</dbReference>
<evidence type="ECO:0000313" key="2">
    <source>
        <dbReference type="EMBL" id="GIX93146.1"/>
    </source>
</evidence>
<evidence type="ECO:0000313" key="3">
    <source>
        <dbReference type="Proteomes" id="UP001054837"/>
    </source>
</evidence>
<evidence type="ECO:0000256" key="1">
    <source>
        <dbReference type="SAM" id="MobiDB-lite"/>
    </source>
</evidence>
<feature type="compositionally biased region" description="Polar residues" evidence="1">
    <location>
        <begin position="1"/>
        <end position="13"/>
    </location>
</feature>
<proteinExistence type="predicted"/>
<feature type="region of interest" description="Disordered" evidence="1">
    <location>
        <begin position="1"/>
        <end position="24"/>
    </location>
</feature>
<organism evidence="2 3">
    <name type="scientific">Caerostris darwini</name>
    <dbReference type="NCBI Taxonomy" id="1538125"/>
    <lineage>
        <taxon>Eukaryota</taxon>
        <taxon>Metazoa</taxon>
        <taxon>Ecdysozoa</taxon>
        <taxon>Arthropoda</taxon>
        <taxon>Chelicerata</taxon>
        <taxon>Arachnida</taxon>
        <taxon>Araneae</taxon>
        <taxon>Araneomorphae</taxon>
        <taxon>Entelegynae</taxon>
        <taxon>Araneoidea</taxon>
        <taxon>Araneidae</taxon>
        <taxon>Caerostris</taxon>
    </lineage>
</organism>
<reference evidence="2 3" key="1">
    <citation type="submission" date="2021-06" db="EMBL/GenBank/DDBJ databases">
        <title>Caerostris darwini draft genome.</title>
        <authorList>
            <person name="Kono N."/>
            <person name="Arakawa K."/>
        </authorList>
    </citation>
    <scope>NUCLEOTIDE SEQUENCE [LARGE SCALE GENOMIC DNA]</scope>
</reference>
<gene>
    <name evidence="2" type="ORF">CDAR_203711</name>
</gene>
<comment type="caution">
    <text evidence="2">The sequence shown here is derived from an EMBL/GenBank/DDBJ whole genome shotgun (WGS) entry which is preliminary data.</text>
</comment>
<sequence>MSSSNQQTPSALYQDQERSSQDHAMKSRDHMYNDILPEGDLILQFLLVYVLVSASSGLCLISNCQGSPEPRAAHLLPAAETPSPPHHNTELDPRPLPHCAAAVGSLLCLPTRTKATPPLSPIPRMICPERVSPHPDVRRRGLLHFAHSRDLPGLSSDSLITAQNSRQVIHTSPLCAFDASSSTAPPLSPPCLPPSKKNSPHFYFHPHHPSPHRNHFCVWDGGGGGQGEIRRARANPGARRLREKIDVESLHHLSNEVLPRIGLPERNLARRKPMIYALLSTFMYSLDDFP</sequence>